<protein>
    <submittedName>
        <fullName evidence="1">Uncharacterized protein</fullName>
    </submittedName>
</protein>
<dbReference type="Proteomes" id="UP001396334">
    <property type="component" value="Unassembled WGS sequence"/>
</dbReference>
<reference evidence="1 2" key="1">
    <citation type="journal article" date="2024" name="G3 (Bethesda)">
        <title>Genome assembly of Hibiscus sabdariffa L. provides insights into metabolisms of medicinal natural products.</title>
        <authorList>
            <person name="Kim T."/>
        </authorList>
    </citation>
    <scope>NUCLEOTIDE SEQUENCE [LARGE SCALE GENOMIC DNA]</scope>
    <source>
        <strain evidence="1">TK-2024</strain>
        <tissue evidence="1">Old leaves</tissue>
    </source>
</reference>
<evidence type="ECO:0000313" key="2">
    <source>
        <dbReference type="Proteomes" id="UP001396334"/>
    </source>
</evidence>
<dbReference type="EMBL" id="JBBPBN010000257">
    <property type="protein sequence ID" value="KAK8491991.1"/>
    <property type="molecule type" value="Genomic_DNA"/>
</dbReference>
<sequence length="264" mass="28075">MAIVCPQRYNSSFAPHQTTHHVGIMHSSSKRYSQPTAGPSTPFIRGTTEGHIGPAILAIQIPSFPIPSENIRSWISASSGTSSIYVIIRGPLDRERSAEAIGIFSKPRTADTASSLSLWSSSLRPSPVGRVTTSTSPSTGTYIYLRTPLPFVPAALSDIPTAPGNEAAKSYSPGSYSPGVADVVELRGQLKERRIKTPFSGFTYRIWPLNESSITIAPGSSTGLIHLPGNEAKYATYESGNEVALGVRPGNDAAKSYSPGKLAE</sequence>
<organism evidence="1 2">
    <name type="scientific">Hibiscus sabdariffa</name>
    <name type="common">roselle</name>
    <dbReference type="NCBI Taxonomy" id="183260"/>
    <lineage>
        <taxon>Eukaryota</taxon>
        <taxon>Viridiplantae</taxon>
        <taxon>Streptophyta</taxon>
        <taxon>Embryophyta</taxon>
        <taxon>Tracheophyta</taxon>
        <taxon>Spermatophyta</taxon>
        <taxon>Magnoliopsida</taxon>
        <taxon>eudicotyledons</taxon>
        <taxon>Gunneridae</taxon>
        <taxon>Pentapetalae</taxon>
        <taxon>rosids</taxon>
        <taxon>malvids</taxon>
        <taxon>Malvales</taxon>
        <taxon>Malvaceae</taxon>
        <taxon>Malvoideae</taxon>
        <taxon>Hibiscus</taxon>
    </lineage>
</organism>
<comment type="caution">
    <text evidence="1">The sequence shown here is derived from an EMBL/GenBank/DDBJ whole genome shotgun (WGS) entry which is preliminary data.</text>
</comment>
<keyword evidence="2" id="KW-1185">Reference proteome</keyword>
<accession>A0ABR2AFN3</accession>
<gene>
    <name evidence="1" type="ORF">V6N11_014115</name>
</gene>
<evidence type="ECO:0000313" key="1">
    <source>
        <dbReference type="EMBL" id="KAK8491991.1"/>
    </source>
</evidence>
<proteinExistence type="predicted"/>
<name>A0ABR2AFN3_9ROSI</name>